<evidence type="ECO:0000259" key="4">
    <source>
        <dbReference type="PROSITE" id="PS50886"/>
    </source>
</evidence>
<organism evidence="5 6">
    <name type="scientific">Enterospora canceri</name>
    <dbReference type="NCBI Taxonomy" id="1081671"/>
    <lineage>
        <taxon>Eukaryota</taxon>
        <taxon>Fungi</taxon>
        <taxon>Fungi incertae sedis</taxon>
        <taxon>Microsporidia</taxon>
        <taxon>Enterocytozoonidae</taxon>
        <taxon>Enterospora</taxon>
    </lineage>
</organism>
<dbReference type="PANTHER" id="PTHR11586:SF37">
    <property type="entry name" value="TRNA-BINDING DOMAIN-CONTAINING PROTEIN"/>
    <property type="match status" value="1"/>
</dbReference>
<dbReference type="InterPro" id="IPR012340">
    <property type="entry name" value="NA-bd_OB-fold"/>
</dbReference>
<dbReference type="PROSITE" id="PS50886">
    <property type="entry name" value="TRBD"/>
    <property type="match status" value="1"/>
</dbReference>
<dbReference type="Gene3D" id="2.40.50.140">
    <property type="entry name" value="Nucleic acid-binding proteins"/>
    <property type="match status" value="1"/>
</dbReference>
<dbReference type="SUPFAM" id="SSF50249">
    <property type="entry name" value="Nucleic acid-binding proteins"/>
    <property type="match status" value="1"/>
</dbReference>
<dbReference type="Proteomes" id="UP000192639">
    <property type="component" value="Unassembled WGS sequence"/>
</dbReference>
<dbReference type="EMBL" id="LWDP01000025">
    <property type="protein sequence ID" value="ORD94310.1"/>
    <property type="molecule type" value="Genomic_DNA"/>
</dbReference>
<gene>
    <name evidence="5" type="primary">SYM</name>
    <name evidence="5" type="ORF">ECANGB1_903</name>
</gene>
<evidence type="ECO:0000256" key="1">
    <source>
        <dbReference type="ARBA" id="ARBA00022555"/>
    </source>
</evidence>
<evidence type="ECO:0000313" key="6">
    <source>
        <dbReference type="Proteomes" id="UP000192639"/>
    </source>
</evidence>
<keyword evidence="6" id="KW-1185">Reference proteome</keyword>
<comment type="caution">
    <text evidence="5">The sequence shown here is derived from an EMBL/GenBank/DDBJ whole genome shotgun (WGS) entry which is preliminary data.</text>
</comment>
<dbReference type="InterPro" id="IPR051270">
    <property type="entry name" value="Tyrosine-tRNA_ligase_regulator"/>
</dbReference>
<dbReference type="OrthoDB" id="19141at2759"/>
<proteinExistence type="predicted"/>
<dbReference type="Pfam" id="PF01588">
    <property type="entry name" value="tRNA_bind"/>
    <property type="match status" value="1"/>
</dbReference>
<accession>A0A1Y1S8E1</accession>
<keyword evidence="1 3" id="KW-0820">tRNA-binding</keyword>
<feature type="domain" description="TRNA-binding" evidence="4">
    <location>
        <begin position="124"/>
        <end position="223"/>
    </location>
</feature>
<dbReference type="AlphaFoldDB" id="A0A1Y1S8E1"/>
<dbReference type="GO" id="GO:0000049">
    <property type="term" value="F:tRNA binding"/>
    <property type="evidence" value="ECO:0007669"/>
    <property type="project" value="UniProtKB-UniRule"/>
</dbReference>
<sequence length="285" mass="32331">MVNSNTCNQVELHYSNDDERIGFAVEVLGVEMKCIRSSKTELVISGIPYTGAEFYTKLIETLGLNTTVNAFRNSITRITTKPIDCKFMKAINYYNVLRDAIENGTLKNYEYVVNENPSTRMTPEFYLLEVCAGRISEIEEVTGMDTIYREVVEFGEEKKVICSGLRKEYKMGDLLKKTFLFVTNLKAAKFGTEKSEGMICCGAEDGRIEAIGVDESKTGMRIGLEGEQEYFGGVKRSQVSMKKEKYGKVLEMYRVVEGELHFGDRRVLLGNEPVRLKSVRNGRMR</sequence>
<protein>
    <submittedName>
        <fullName evidence="5">SYM</fullName>
    </submittedName>
</protein>
<dbReference type="VEuPathDB" id="MicrosporidiaDB:ECANGB1_903"/>
<evidence type="ECO:0000256" key="3">
    <source>
        <dbReference type="PROSITE-ProRule" id="PRU00209"/>
    </source>
</evidence>
<dbReference type="InterPro" id="IPR002547">
    <property type="entry name" value="tRNA-bd_dom"/>
</dbReference>
<reference evidence="5 6" key="1">
    <citation type="journal article" date="2017" name="Environ. Microbiol.">
        <title>Decay of the glycolytic pathway and adaptation to intranuclear parasitism within Enterocytozoonidae microsporidia.</title>
        <authorList>
            <person name="Wiredu Boakye D."/>
            <person name="Jaroenlak P."/>
            <person name="Prachumwat A."/>
            <person name="Williams T.A."/>
            <person name="Bateman K.S."/>
            <person name="Itsathitphaisarn O."/>
            <person name="Sritunyalucksana K."/>
            <person name="Paszkiewicz K.H."/>
            <person name="Moore K.A."/>
            <person name="Stentiford G.D."/>
            <person name="Williams B.A."/>
        </authorList>
    </citation>
    <scope>NUCLEOTIDE SEQUENCE [LARGE SCALE GENOMIC DNA]</scope>
    <source>
        <strain evidence="5 6">GB1</strain>
    </source>
</reference>
<evidence type="ECO:0000256" key="2">
    <source>
        <dbReference type="ARBA" id="ARBA00022884"/>
    </source>
</evidence>
<keyword evidence="2 3" id="KW-0694">RNA-binding</keyword>
<evidence type="ECO:0000313" key="5">
    <source>
        <dbReference type="EMBL" id="ORD94310.1"/>
    </source>
</evidence>
<name>A0A1Y1S8E1_9MICR</name>
<dbReference type="PANTHER" id="PTHR11586">
    <property type="entry name" value="TRNA-AMINOACYLATION COFACTOR ARC1 FAMILY MEMBER"/>
    <property type="match status" value="1"/>
</dbReference>